<evidence type="ECO:0000256" key="1">
    <source>
        <dbReference type="SAM" id="Phobius"/>
    </source>
</evidence>
<feature type="transmembrane region" description="Helical" evidence="1">
    <location>
        <begin position="103"/>
        <end position="124"/>
    </location>
</feature>
<name>A0A840WWU7_9RHOB</name>
<comment type="caution">
    <text evidence="2">The sequence shown here is derived from an EMBL/GenBank/DDBJ whole genome shotgun (WGS) entry which is preliminary data.</text>
</comment>
<reference evidence="2 3" key="1">
    <citation type="submission" date="2020-08" db="EMBL/GenBank/DDBJ databases">
        <title>Genomic Encyclopedia of Type Strains, Phase IV (KMG-IV): sequencing the most valuable type-strain genomes for metagenomic binning, comparative biology and taxonomic classification.</title>
        <authorList>
            <person name="Goeker M."/>
        </authorList>
    </citation>
    <scope>NUCLEOTIDE SEQUENCE [LARGE SCALE GENOMIC DNA]</scope>
    <source>
        <strain evidence="2 3">DSM 103377</strain>
    </source>
</reference>
<keyword evidence="1" id="KW-0812">Transmembrane</keyword>
<gene>
    <name evidence="2" type="ORF">FHS89_000810</name>
</gene>
<sequence length="174" mass="19556">MFDILEHIDLTSFTTLWYWIFLCLTWNSVTHRTMGVPFDMIIRADGDEARFGADLDALAHAQAHRLTYMFGRFGVVLIGVAAFVVGALAAAAFVLGIQLAQAMFVVALPVIIVWANEVRLAYIVRRGAGLYGTTLRRRIVRFRFYHQLIGLWSLVMAALGTSYYAFAMMSRTVP</sequence>
<proteinExistence type="predicted"/>
<dbReference type="EMBL" id="JACIJS010000002">
    <property type="protein sequence ID" value="MBB5514804.1"/>
    <property type="molecule type" value="Genomic_DNA"/>
</dbReference>
<dbReference type="AlphaFoldDB" id="A0A840WWU7"/>
<feature type="transmembrane region" description="Helical" evidence="1">
    <location>
        <begin position="73"/>
        <end position="97"/>
    </location>
</feature>
<keyword evidence="3" id="KW-1185">Reference proteome</keyword>
<feature type="transmembrane region" description="Helical" evidence="1">
    <location>
        <begin position="16"/>
        <end position="34"/>
    </location>
</feature>
<evidence type="ECO:0000313" key="3">
    <source>
        <dbReference type="Proteomes" id="UP000553766"/>
    </source>
</evidence>
<protein>
    <recommendedName>
        <fullName evidence="4">Component of SufBCD complex</fullName>
    </recommendedName>
</protein>
<keyword evidence="1" id="KW-0472">Membrane</keyword>
<evidence type="ECO:0000313" key="2">
    <source>
        <dbReference type="EMBL" id="MBB5514804.1"/>
    </source>
</evidence>
<accession>A0A840WWU7</accession>
<keyword evidence="1" id="KW-1133">Transmembrane helix</keyword>
<dbReference type="Proteomes" id="UP000553766">
    <property type="component" value="Unassembled WGS sequence"/>
</dbReference>
<feature type="transmembrane region" description="Helical" evidence="1">
    <location>
        <begin position="144"/>
        <end position="166"/>
    </location>
</feature>
<dbReference type="RefSeq" id="WP_184008786.1">
    <property type="nucleotide sequence ID" value="NZ_JACIJS010000002.1"/>
</dbReference>
<organism evidence="2 3">
    <name type="scientific">Rubricella aquisinus</name>
    <dbReference type="NCBI Taxonomy" id="2028108"/>
    <lineage>
        <taxon>Bacteria</taxon>
        <taxon>Pseudomonadati</taxon>
        <taxon>Pseudomonadota</taxon>
        <taxon>Alphaproteobacteria</taxon>
        <taxon>Rhodobacterales</taxon>
        <taxon>Paracoccaceae</taxon>
        <taxon>Rubricella</taxon>
    </lineage>
</organism>
<evidence type="ECO:0008006" key="4">
    <source>
        <dbReference type="Google" id="ProtNLM"/>
    </source>
</evidence>